<gene>
    <name evidence="2" type="ORF">GCM10011607_37830</name>
</gene>
<evidence type="ECO:0000313" key="2">
    <source>
        <dbReference type="EMBL" id="GGB73832.1"/>
    </source>
</evidence>
<accession>A0ABQ1JTH2</accession>
<name>A0ABQ1JTH2_9GAMM</name>
<dbReference type="Pfam" id="PF13358">
    <property type="entry name" value="DDE_3"/>
    <property type="match status" value="1"/>
</dbReference>
<dbReference type="EMBL" id="BMII01000043">
    <property type="protein sequence ID" value="GGB73832.1"/>
    <property type="molecule type" value="Genomic_DNA"/>
</dbReference>
<organism evidence="2 3">
    <name type="scientific">Shewanella inventionis</name>
    <dbReference type="NCBI Taxonomy" id="1738770"/>
    <lineage>
        <taxon>Bacteria</taxon>
        <taxon>Pseudomonadati</taxon>
        <taxon>Pseudomonadota</taxon>
        <taxon>Gammaproteobacteria</taxon>
        <taxon>Alteromonadales</taxon>
        <taxon>Shewanellaceae</taxon>
        <taxon>Shewanella</taxon>
    </lineage>
</organism>
<keyword evidence="3" id="KW-1185">Reference proteome</keyword>
<protein>
    <recommendedName>
        <fullName evidence="1">Tc1-like transposase DDE domain-containing protein</fullName>
    </recommendedName>
</protein>
<comment type="caution">
    <text evidence="2">The sequence shown here is derived from an EMBL/GenBank/DDBJ whole genome shotgun (WGS) entry which is preliminary data.</text>
</comment>
<evidence type="ECO:0000313" key="3">
    <source>
        <dbReference type="Proteomes" id="UP000617555"/>
    </source>
</evidence>
<sequence length="111" mass="12897">MRLKKPLKKLQNKAIDILPVHVPFDRVDIWFQDEARFGQQNTTTRLWAPKGSRPRSVRQQQFEYAYLFGAICPATGATEALVTPFVNQDAMRQHLKQISEATVNDRYTNYD</sequence>
<evidence type="ECO:0000259" key="1">
    <source>
        <dbReference type="Pfam" id="PF13358"/>
    </source>
</evidence>
<reference evidence="3" key="1">
    <citation type="journal article" date="2019" name="Int. J. Syst. Evol. Microbiol.">
        <title>The Global Catalogue of Microorganisms (GCM) 10K type strain sequencing project: providing services to taxonomists for standard genome sequencing and annotation.</title>
        <authorList>
            <consortium name="The Broad Institute Genomics Platform"/>
            <consortium name="The Broad Institute Genome Sequencing Center for Infectious Disease"/>
            <person name="Wu L."/>
            <person name="Ma J."/>
        </authorList>
    </citation>
    <scope>NUCLEOTIDE SEQUENCE [LARGE SCALE GENOMIC DNA]</scope>
    <source>
        <strain evidence="3">CGMCC 1.15339</strain>
    </source>
</reference>
<dbReference type="RefSeq" id="WP_188740857.1">
    <property type="nucleotide sequence ID" value="NZ_CP082926.1"/>
</dbReference>
<dbReference type="InterPro" id="IPR038717">
    <property type="entry name" value="Tc1-like_DDE_dom"/>
</dbReference>
<dbReference type="Proteomes" id="UP000617555">
    <property type="component" value="Unassembled WGS sequence"/>
</dbReference>
<proteinExistence type="predicted"/>
<feature type="domain" description="Tc1-like transposase DDE" evidence="1">
    <location>
        <begin position="28"/>
        <end position="103"/>
    </location>
</feature>